<accession>A0ABW6KY84</accession>
<proteinExistence type="predicted"/>
<name>A0ABW6KY84_9ACTN</name>
<dbReference type="RefSeq" id="WP_388349584.1">
    <property type="nucleotide sequence ID" value="NZ_JBIAFJ010000020.1"/>
</dbReference>
<gene>
    <name evidence="1" type="ORF">ACFYNZ_22370</name>
</gene>
<evidence type="ECO:0000313" key="1">
    <source>
        <dbReference type="EMBL" id="MFE9172187.1"/>
    </source>
</evidence>
<keyword evidence="2" id="KW-1185">Reference proteome</keyword>
<protein>
    <submittedName>
        <fullName evidence="1">Uncharacterized protein</fullName>
    </submittedName>
</protein>
<comment type="caution">
    <text evidence="1">The sequence shown here is derived from an EMBL/GenBank/DDBJ whole genome shotgun (WGS) entry which is preliminary data.</text>
</comment>
<dbReference type="Proteomes" id="UP001601197">
    <property type="component" value="Unassembled WGS sequence"/>
</dbReference>
<evidence type="ECO:0000313" key="2">
    <source>
        <dbReference type="Proteomes" id="UP001601197"/>
    </source>
</evidence>
<organism evidence="1 2">
    <name type="scientific">Streptomyces kebangsaanensis</name>
    <dbReference type="NCBI Taxonomy" id="864058"/>
    <lineage>
        <taxon>Bacteria</taxon>
        <taxon>Bacillati</taxon>
        <taxon>Actinomycetota</taxon>
        <taxon>Actinomycetes</taxon>
        <taxon>Kitasatosporales</taxon>
        <taxon>Streptomycetaceae</taxon>
        <taxon>Streptomyces</taxon>
    </lineage>
</organism>
<reference evidence="1 2" key="1">
    <citation type="submission" date="2024-10" db="EMBL/GenBank/DDBJ databases">
        <title>The Natural Products Discovery Center: Release of the First 8490 Sequenced Strains for Exploring Actinobacteria Biosynthetic Diversity.</title>
        <authorList>
            <person name="Kalkreuter E."/>
            <person name="Kautsar S.A."/>
            <person name="Yang D."/>
            <person name="Bader C.D."/>
            <person name="Teijaro C.N."/>
            <person name="Fluegel L."/>
            <person name="Davis C.M."/>
            <person name="Simpson J.R."/>
            <person name="Lauterbach L."/>
            <person name="Steele A.D."/>
            <person name="Gui C."/>
            <person name="Meng S."/>
            <person name="Li G."/>
            <person name="Viehrig K."/>
            <person name="Ye F."/>
            <person name="Su P."/>
            <person name="Kiefer A.F."/>
            <person name="Nichols A."/>
            <person name="Cepeda A.J."/>
            <person name="Yan W."/>
            <person name="Fan B."/>
            <person name="Jiang Y."/>
            <person name="Adhikari A."/>
            <person name="Zheng C.-J."/>
            <person name="Schuster L."/>
            <person name="Cowan T.M."/>
            <person name="Smanski M.J."/>
            <person name="Chevrette M.G."/>
            <person name="De Carvalho L.P.S."/>
            <person name="Shen B."/>
        </authorList>
    </citation>
    <scope>NUCLEOTIDE SEQUENCE [LARGE SCALE GENOMIC DNA]</scope>
    <source>
        <strain evidence="1 2">NPDC007147</strain>
    </source>
</reference>
<sequence>MADVPLVQGPEALLGYLLVGDDARHLIHESRLELSRLLFADFDPSVRGIVAQPFLLKAVGEGQARKHIPDYILTTEQGPVVVDVKPHCRLSTPVVAFTFAWTPAGGRVA</sequence>
<dbReference type="EMBL" id="JBIAFJ010000020">
    <property type="protein sequence ID" value="MFE9172187.1"/>
    <property type="molecule type" value="Genomic_DNA"/>
</dbReference>